<dbReference type="EMBL" id="RXOL01000001">
    <property type="protein sequence ID" value="RVQ69155.1"/>
    <property type="molecule type" value="Genomic_DNA"/>
</dbReference>
<organism evidence="13 14">
    <name type="scientific">Croceicoccus ponticola</name>
    <dbReference type="NCBI Taxonomy" id="2217664"/>
    <lineage>
        <taxon>Bacteria</taxon>
        <taxon>Pseudomonadati</taxon>
        <taxon>Pseudomonadota</taxon>
        <taxon>Alphaproteobacteria</taxon>
        <taxon>Sphingomonadales</taxon>
        <taxon>Erythrobacteraceae</taxon>
        <taxon>Croceicoccus</taxon>
    </lineage>
</organism>
<comment type="subunit">
    <text evidence="10">Monomer.</text>
</comment>
<dbReference type="PANTHER" id="PTHR43326">
    <property type="entry name" value="METHIONYL-TRNA SYNTHETASE"/>
    <property type="match status" value="1"/>
</dbReference>
<proteinExistence type="inferred from homology"/>
<dbReference type="InterPro" id="IPR023457">
    <property type="entry name" value="Met-tRNA_synth_2"/>
</dbReference>
<comment type="caution">
    <text evidence="13">The sequence shown here is derived from an EMBL/GenBank/DDBJ whole genome shotgun (WGS) entry which is preliminary data.</text>
</comment>
<reference evidence="13 14" key="1">
    <citation type="submission" date="2018-12" db="EMBL/GenBank/DDBJ databases">
        <title>Croceicoccus ponticola sp. nov., a lipolytic bacterium isolated from seawater.</title>
        <authorList>
            <person name="Yoon J.-H."/>
        </authorList>
    </citation>
    <scope>NUCLEOTIDE SEQUENCE [LARGE SCALE GENOMIC DNA]</scope>
    <source>
        <strain evidence="13 14">GM-16</strain>
    </source>
</reference>
<dbReference type="Proteomes" id="UP000283003">
    <property type="component" value="Unassembled WGS sequence"/>
</dbReference>
<feature type="domain" description="Methionyl-tRNA synthetase anticodon-binding" evidence="12">
    <location>
        <begin position="381"/>
        <end position="513"/>
    </location>
</feature>
<dbReference type="GO" id="GO:0005737">
    <property type="term" value="C:cytoplasm"/>
    <property type="evidence" value="ECO:0007669"/>
    <property type="project" value="UniProtKB-SubCell"/>
</dbReference>
<dbReference type="SUPFAM" id="SSF52374">
    <property type="entry name" value="Nucleotidylyl transferase"/>
    <property type="match status" value="1"/>
</dbReference>
<keyword evidence="7 10" id="KW-0648">Protein biosynthesis</keyword>
<dbReference type="Pfam" id="PF09334">
    <property type="entry name" value="tRNA-synt_1g"/>
    <property type="match status" value="1"/>
</dbReference>
<dbReference type="Gene3D" id="1.10.730.10">
    <property type="entry name" value="Isoleucyl-tRNA Synthetase, Domain 1"/>
    <property type="match status" value="1"/>
</dbReference>
<dbReference type="PROSITE" id="PS00178">
    <property type="entry name" value="AA_TRNA_LIGASE_I"/>
    <property type="match status" value="1"/>
</dbReference>
<comment type="similarity">
    <text evidence="10">Belongs to the class-I aminoacyl-tRNA synthetase family. MetG type 2B subfamily.</text>
</comment>
<evidence type="ECO:0000256" key="10">
    <source>
        <dbReference type="HAMAP-Rule" id="MF_01228"/>
    </source>
</evidence>
<evidence type="ECO:0000256" key="9">
    <source>
        <dbReference type="ARBA" id="ARBA00047364"/>
    </source>
</evidence>
<protein>
    <recommendedName>
        <fullName evidence="10">Methionine--tRNA ligase</fullName>
        <ecNumber evidence="10">6.1.1.10</ecNumber>
    </recommendedName>
    <alternativeName>
        <fullName evidence="10">Methionyl-tRNA synthetase</fullName>
        <shortName evidence="10">MetRS</shortName>
    </alternativeName>
</protein>
<comment type="catalytic activity">
    <reaction evidence="9 10">
        <text>tRNA(Met) + L-methionine + ATP = L-methionyl-tRNA(Met) + AMP + diphosphate</text>
        <dbReference type="Rhea" id="RHEA:13481"/>
        <dbReference type="Rhea" id="RHEA-COMP:9667"/>
        <dbReference type="Rhea" id="RHEA-COMP:9698"/>
        <dbReference type="ChEBI" id="CHEBI:30616"/>
        <dbReference type="ChEBI" id="CHEBI:33019"/>
        <dbReference type="ChEBI" id="CHEBI:57844"/>
        <dbReference type="ChEBI" id="CHEBI:78442"/>
        <dbReference type="ChEBI" id="CHEBI:78530"/>
        <dbReference type="ChEBI" id="CHEBI:456215"/>
        <dbReference type="EC" id="6.1.1.10"/>
    </reaction>
</comment>
<dbReference type="InterPro" id="IPR033911">
    <property type="entry name" value="MetRS_core"/>
</dbReference>
<dbReference type="GO" id="GO:0005524">
    <property type="term" value="F:ATP binding"/>
    <property type="evidence" value="ECO:0007669"/>
    <property type="project" value="UniProtKB-UniRule"/>
</dbReference>
<keyword evidence="6 10" id="KW-0067">ATP-binding</keyword>
<name>A0A437H0J8_9SPHN</name>
<dbReference type="InterPro" id="IPR041872">
    <property type="entry name" value="Anticodon_Met"/>
</dbReference>
<evidence type="ECO:0000256" key="3">
    <source>
        <dbReference type="ARBA" id="ARBA00022490"/>
    </source>
</evidence>
<dbReference type="CDD" id="cd00814">
    <property type="entry name" value="MetRS_core"/>
    <property type="match status" value="1"/>
</dbReference>
<keyword evidence="4 10" id="KW-0436">Ligase</keyword>
<dbReference type="Pfam" id="PF19303">
    <property type="entry name" value="Anticodon_3"/>
    <property type="match status" value="1"/>
</dbReference>
<evidence type="ECO:0000256" key="2">
    <source>
        <dbReference type="ARBA" id="ARBA00004496"/>
    </source>
</evidence>
<evidence type="ECO:0000256" key="7">
    <source>
        <dbReference type="ARBA" id="ARBA00022917"/>
    </source>
</evidence>
<dbReference type="RefSeq" id="WP_127611344.1">
    <property type="nucleotide sequence ID" value="NZ_RXOL01000001.1"/>
</dbReference>
<evidence type="ECO:0000259" key="11">
    <source>
        <dbReference type="Pfam" id="PF09334"/>
    </source>
</evidence>
<dbReference type="FunFam" id="2.170.220.10:FF:000001">
    <property type="entry name" value="methionine--tRNA ligase, mitochondrial"/>
    <property type="match status" value="1"/>
</dbReference>
<dbReference type="OrthoDB" id="9810191at2"/>
<dbReference type="CDD" id="cd07957">
    <property type="entry name" value="Anticodon_Ia_Met"/>
    <property type="match status" value="1"/>
</dbReference>
<dbReference type="PANTHER" id="PTHR43326:SF1">
    <property type="entry name" value="METHIONINE--TRNA LIGASE, MITOCHONDRIAL"/>
    <property type="match status" value="1"/>
</dbReference>
<dbReference type="InterPro" id="IPR009080">
    <property type="entry name" value="tRNAsynth_Ia_anticodon-bd"/>
</dbReference>
<dbReference type="NCBIfam" id="NF008900">
    <property type="entry name" value="PRK12267.1"/>
    <property type="match status" value="1"/>
</dbReference>
<keyword evidence="14" id="KW-1185">Reference proteome</keyword>
<evidence type="ECO:0000256" key="1">
    <source>
        <dbReference type="ARBA" id="ARBA00003314"/>
    </source>
</evidence>
<evidence type="ECO:0000256" key="5">
    <source>
        <dbReference type="ARBA" id="ARBA00022741"/>
    </source>
</evidence>
<evidence type="ECO:0000313" key="13">
    <source>
        <dbReference type="EMBL" id="RVQ69155.1"/>
    </source>
</evidence>
<dbReference type="GO" id="GO:0004825">
    <property type="term" value="F:methionine-tRNA ligase activity"/>
    <property type="evidence" value="ECO:0007669"/>
    <property type="project" value="UniProtKB-UniRule"/>
</dbReference>
<dbReference type="Gene3D" id="2.170.220.10">
    <property type="match status" value="1"/>
</dbReference>
<dbReference type="PRINTS" id="PR01041">
    <property type="entry name" value="TRNASYNTHMET"/>
</dbReference>
<comment type="caution">
    <text evidence="10">Lacks conserved residue(s) required for the propagation of feature annotation.</text>
</comment>
<evidence type="ECO:0000259" key="12">
    <source>
        <dbReference type="Pfam" id="PF19303"/>
    </source>
</evidence>
<dbReference type="InterPro" id="IPR014729">
    <property type="entry name" value="Rossmann-like_a/b/a_fold"/>
</dbReference>
<dbReference type="Gene3D" id="3.40.50.620">
    <property type="entry name" value="HUPs"/>
    <property type="match status" value="1"/>
</dbReference>
<dbReference type="NCBIfam" id="TIGR00398">
    <property type="entry name" value="metG"/>
    <property type="match status" value="1"/>
</dbReference>
<gene>
    <name evidence="10" type="primary">metG</name>
    <name evidence="13" type="ORF">EKN06_02840</name>
</gene>
<dbReference type="InterPro" id="IPR014758">
    <property type="entry name" value="Met-tRNA_synth"/>
</dbReference>
<keyword evidence="3 10" id="KW-0963">Cytoplasm</keyword>
<keyword evidence="5 10" id="KW-0547">Nucleotide-binding</keyword>
<evidence type="ECO:0000256" key="6">
    <source>
        <dbReference type="ARBA" id="ARBA00022840"/>
    </source>
</evidence>
<evidence type="ECO:0000256" key="8">
    <source>
        <dbReference type="ARBA" id="ARBA00023146"/>
    </source>
</evidence>
<comment type="function">
    <text evidence="1 10">Is required not only for elongation of protein synthesis but also for the initiation of all mRNA translation through initiator tRNA(fMet) aminoacylation.</text>
</comment>
<dbReference type="GO" id="GO:0006431">
    <property type="term" value="P:methionyl-tRNA aminoacylation"/>
    <property type="evidence" value="ECO:0007669"/>
    <property type="project" value="UniProtKB-UniRule"/>
</dbReference>
<feature type="domain" description="Methionyl/Leucyl tRNA synthetase" evidence="11">
    <location>
        <begin position="5"/>
        <end position="362"/>
    </location>
</feature>
<evidence type="ECO:0000313" key="14">
    <source>
        <dbReference type="Proteomes" id="UP000283003"/>
    </source>
</evidence>
<dbReference type="AlphaFoldDB" id="A0A437H0J8"/>
<dbReference type="InterPro" id="IPR015413">
    <property type="entry name" value="Methionyl/Leucyl_tRNA_Synth"/>
</dbReference>
<dbReference type="SUPFAM" id="SSF47323">
    <property type="entry name" value="Anticodon-binding domain of a subclass of class I aminoacyl-tRNA synthetases"/>
    <property type="match status" value="1"/>
</dbReference>
<dbReference type="InterPro" id="IPR001412">
    <property type="entry name" value="aa-tRNA-synth_I_CS"/>
</dbReference>
<sequence length="520" mass="58777">MAEPYYITTAIHYPNGKPHIGHAYETIAADVMARFQRARGRNVRFQTGTDEHGLKMAQKARDLGITPRQLCDEMSGHFRNLFDLLDISYDNFIRTTEDSHHAASQAIWRAMEANDDLYLDRYEGWYSIRDEAYYDESELTDGEEGVKLSPQGTPVEWTVEESWFFRLSKYQEPLLALYRDNPEFVRPASRLNEVVRFVEGGLRDLSVSRTSFDWGVKVPGADDHVMYVWVDALTNYLTGLGYPEKTTDFETFWPADLHLIGKDIVRFHAVYWPAFLMSANLPLPKQVFGHGFLLNRGQKESKSLGNVTDPVELAEKFGVDPLRYFLLREIAFGQDGSYSPEAIVTRTNAELANSFGNLAQRSLSMIFKNLDGIVSVPSEVAGEDVELLSAVDAGISGLTEKFEQLAFSDGLDAWMKAVFACNQYVDEMAPWALRKTDPDRMAAVLMTLFRCVRNLAIAVRPVVPGSIDRLLDQMGVAADQRDFTLLEDISWLERLVSSGFRVEKPTGVFPRLEMPEEAAA</sequence>
<evidence type="ECO:0000256" key="4">
    <source>
        <dbReference type="ARBA" id="ARBA00022598"/>
    </source>
</evidence>
<dbReference type="HAMAP" id="MF_01228">
    <property type="entry name" value="Met_tRNA_synth_type2"/>
    <property type="match status" value="1"/>
</dbReference>
<dbReference type="EC" id="6.1.1.10" evidence="10"/>
<keyword evidence="8 10" id="KW-0030">Aminoacyl-tRNA synthetase</keyword>
<accession>A0A437H0J8</accession>
<comment type="subcellular location">
    <subcellularLocation>
        <location evidence="2 10">Cytoplasm</location>
    </subcellularLocation>
</comment>